<accession>A0ABY4PTI7</accession>
<feature type="signal peptide" evidence="2">
    <location>
        <begin position="1"/>
        <end position="28"/>
    </location>
</feature>
<sequence>MRALPVRRIATTVLCASLLIGTAGPVIAAESDSHSTSAQEAARAPVPGADALLAQAKTLGDAGGVLTPVTDLLTAVLKADKGQLPAADATKLADPVKEAITKASAAAPKAPELPQTPAAPDTPALPDTAALPEAPALPKALSDDSKAAAADPKADALKALQTAVDALVKAATGGDVTKVAGAVPPVLTGLVNLLAATLLGGGLPAPDLAGLPALPKLPAAPGLPQAPGLS</sequence>
<keyword evidence="2" id="KW-0732">Signal</keyword>
<dbReference type="RefSeq" id="WP_249588006.1">
    <property type="nucleotide sequence ID" value="NZ_BAAAQL010000010.1"/>
</dbReference>
<name>A0ABY4PTI7_9ACTN</name>
<reference evidence="3 4" key="1">
    <citation type="submission" date="2022-05" db="EMBL/GenBank/DDBJ databases">
        <authorList>
            <person name="Zhou X."/>
            <person name="Li K."/>
            <person name="Man Y."/>
        </authorList>
    </citation>
    <scope>NUCLEOTIDE SEQUENCE [LARGE SCALE GENOMIC DNA]</scope>
    <source>
        <strain evidence="3 4">MS405</strain>
    </source>
</reference>
<dbReference type="Proteomes" id="UP000829992">
    <property type="component" value="Chromosome"/>
</dbReference>
<gene>
    <name evidence="3" type="ORF">M4V62_16390</name>
</gene>
<feature type="region of interest" description="Disordered" evidence="1">
    <location>
        <begin position="104"/>
        <end position="130"/>
    </location>
</feature>
<proteinExistence type="predicted"/>
<evidence type="ECO:0000313" key="4">
    <source>
        <dbReference type="Proteomes" id="UP000829992"/>
    </source>
</evidence>
<evidence type="ECO:0008006" key="5">
    <source>
        <dbReference type="Google" id="ProtNLM"/>
    </source>
</evidence>
<protein>
    <recommendedName>
        <fullName evidence="5">Secreted protein</fullName>
    </recommendedName>
</protein>
<evidence type="ECO:0000256" key="1">
    <source>
        <dbReference type="SAM" id="MobiDB-lite"/>
    </source>
</evidence>
<organism evidence="3 4">
    <name type="scientific">Streptomyces durmitorensis</name>
    <dbReference type="NCBI Taxonomy" id="319947"/>
    <lineage>
        <taxon>Bacteria</taxon>
        <taxon>Bacillati</taxon>
        <taxon>Actinomycetota</taxon>
        <taxon>Actinomycetes</taxon>
        <taxon>Kitasatosporales</taxon>
        <taxon>Streptomycetaceae</taxon>
        <taxon>Streptomyces</taxon>
    </lineage>
</organism>
<evidence type="ECO:0000256" key="2">
    <source>
        <dbReference type="SAM" id="SignalP"/>
    </source>
</evidence>
<keyword evidence="4" id="KW-1185">Reference proteome</keyword>
<dbReference type="EMBL" id="CP097289">
    <property type="protein sequence ID" value="UQT56549.1"/>
    <property type="molecule type" value="Genomic_DNA"/>
</dbReference>
<feature type="chain" id="PRO_5046879537" description="Secreted protein" evidence="2">
    <location>
        <begin position="29"/>
        <end position="230"/>
    </location>
</feature>
<evidence type="ECO:0000313" key="3">
    <source>
        <dbReference type="EMBL" id="UQT56549.1"/>
    </source>
</evidence>